<gene>
    <name evidence="2" type="ORF">AVDCRST_MAG28-1159</name>
</gene>
<protein>
    <submittedName>
        <fullName evidence="2">Uncharacterized protein</fullName>
    </submittedName>
</protein>
<feature type="chain" id="PRO_5026737999" evidence="1">
    <location>
        <begin position="19"/>
        <end position="35"/>
    </location>
</feature>
<sequence length="35" mass="3678">MKRAFAFVVAGMMLVAMAALLAETAIIDCSNGDDM</sequence>
<organism evidence="2">
    <name type="scientific">uncultured Rubrobacteraceae bacterium</name>
    <dbReference type="NCBI Taxonomy" id="349277"/>
    <lineage>
        <taxon>Bacteria</taxon>
        <taxon>Bacillati</taxon>
        <taxon>Actinomycetota</taxon>
        <taxon>Rubrobacteria</taxon>
        <taxon>Rubrobacterales</taxon>
        <taxon>Rubrobacteraceae</taxon>
        <taxon>environmental samples</taxon>
    </lineage>
</organism>
<keyword evidence="1" id="KW-0732">Signal</keyword>
<evidence type="ECO:0000256" key="1">
    <source>
        <dbReference type="SAM" id="SignalP"/>
    </source>
</evidence>
<accession>A0A6J4QM36</accession>
<reference evidence="2" key="1">
    <citation type="submission" date="2020-02" db="EMBL/GenBank/DDBJ databases">
        <authorList>
            <person name="Meier V. D."/>
        </authorList>
    </citation>
    <scope>NUCLEOTIDE SEQUENCE</scope>
    <source>
        <strain evidence="2">AVDCRST_MAG28</strain>
    </source>
</reference>
<evidence type="ECO:0000313" key="2">
    <source>
        <dbReference type="EMBL" id="CAA9448887.1"/>
    </source>
</evidence>
<name>A0A6J4QM36_9ACTN</name>
<dbReference type="EMBL" id="CADCVE010000025">
    <property type="protein sequence ID" value="CAA9448887.1"/>
    <property type="molecule type" value="Genomic_DNA"/>
</dbReference>
<feature type="signal peptide" evidence="1">
    <location>
        <begin position="1"/>
        <end position="18"/>
    </location>
</feature>
<dbReference type="AlphaFoldDB" id="A0A6J4QM36"/>
<proteinExistence type="predicted"/>